<dbReference type="InterPro" id="IPR011063">
    <property type="entry name" value="TilS/TtcA_N"/>
</dbReference>
<evidence type="ECO:0000256" key="2">
    <source>
        <dbReference type="ARBA" id="ARBA00022598"/>
    </source>
</evidence>
<evidence type="ECO:0000256" key="4">
    <source>
        <dbReference type="ARBA" id="ARBA00022741"/>
    </source>
</evidence>
<evidence type="ECO:0000256" key="3">
    <source>
        <dbReference type="ARBA" id="ARBA00022694"/>
    </source>
</evidence>
<feature type="domain" description="tRNA(Ile)-lysidine/2-thiocytidine synthase N-terminal" evidence="7">
    <location>
        <begin position="39"/>
        <end position="217"/>
    </location>
</feature>
<sequence>MDIAGPPRDREPASAAPVSDDAFAGMMAAVGPFEANSRLAVAVSGGGDSMALCLLAQRWAGRRRGSTTALTVDHGLRPEAADEARQVGRWLKARGVAHHVLEWRGPKPVSGIQAAARAARYGLMTAWAREAGVLHLLVAHHQEDQAETFLLRLERGSGIDGLSAMAAIVETPAVRLVRPLLGVPRARLRATARAFGQEWLEDPSNRDAAFARTRIRAALPALARSGMSPAVLAEKANRVGHVRIALENAASALLAVCCTVHPAGYARLDQSIVAAAPEDVSFRALARILMCVGGREYAPRREKLERLYAVVVGGKLGKARTLGGCRILAEGYRILVCREMRGMPEPIAAVPGTRVVWDGRFVIRFAATGKGAPRPRHPAHLTRLGREGWAAVAADRPDLKAGPVPAAARLALPALRDEWGVFTVPHLYYTRTGGPRPGVGFGHIAFCPPNSISGVGFRLA</sequence>
<dbReference type="Pfam" id="PF01171">
    <property type="entry name" value="ATP_bind_3"/>
    <property type="match status" value="1"/>
</dbReference>
<keyword evidence="2" id="KW-0436">Ligase</keyword>
<organism evidence="8">
    <name type="scientific">uncultured organism</name>
    <dbReference type="NCBI Taxonomy" id="155900"/>
    <lineage>
        <taxon>unclassified sequences</taxon>
        <taxon>environmental samples</taxon>
    </lineage>
</organism>
<dbReference type="HAMAP" id="MF_01161">
    <property type="entry name" value="tRNA_Ile_lys_synt"/>
    <property type="match status" value="1"/>
</dbReference>
<dbReference type="PANTHER" id="PTHR43033:SF5">
    <property type="entry name" value="TRNA(ILE)-LYSIDINE SYNTHETASE"/>
    <property type="match status" value="1"/>
</dbReference>
<dbReference type="InterPro" id="IPR012094">
    <property type="entry name" value="tRNA_Ile_lys_synt"/>
</dbReference>
<dbReference type="SUPFAM" id="SSF52402">
    <property type="entry name" value="Adenine nucleotide alpha hydrolases-like"/>
    <property type="match status" value="1"/>
</dbReference>
<reference evidence="8" key="1">
    <citation type="submission" date="2006-06" db="EMBL/GenBank/DDBJ databases">
        <title>Construction and analysis of a metagenomic library from a deep-sea sediment of east Pacific nodule Province.</title>
        <authorList>
            <person name="Xu M."/>
            <person name="Xiao X."/>
            <person name="Wang F."/>
        </authorList>
    </citation>
    <scope>NUCLEOTIDE SEQUENCE</scope>
</reference>
<dbReference type="GO" id="GO:0032267">
    <property type="term" value="F:tRNA(Ile)-lysidine synthase activity"/>
    <property type="evidence" value="ECO:0007669"/>
    <property type="project" value="UniProtKB-EC"/>
</dbReference>
<dbReference type="CDD" id="cd01992">
    <property type="entry name" value="TilS_N"/>
    <property type="match status" value="1"/>
</dbReference>
<dbReference type="AlphaFoldDB" id="Q1EI29"/>
<dbReference type="InterPro" id="IPR014729">
    <property type="entry name" value="Rossmann-like_a/b/a_fold"/>
</dbReference>
<dbReference type="EC" id="6.3.4.19" evidence="1"/>
<keyword evidence="3" id="KW-0819">tRNA processing</keyword>
<dbReference type="GO" id="GO:0008033">
    <property type="term" value="P:tRNA processing"/>
    <property type="evidence" value="ECO:0007669"/>
    <property type="project" value="UniProtKB-KW"/>
</dbReference>
<dbReference type="InterPro" id="IPR012795">
    <property type="entry name" value="tRNA_Ile_lys_synt_N"/>
</dbReference>
<dbReference type="GO" id="GO:0005524">
    <property type="term" value="F:ATP binding"/>
    <property type="evidence" value="ECO:0007669"/>
    <property type="project" value="UniProtKB-KW"/>
</dbReference>
<protein>
    <recommendedName>
        <fullName evidence="1">tRNA(Ile)-lysidine synthetase</fullName>
        <ecNumber evidence="1">6.3.4.19</ecNumber>
    </recommendedName>
</protein>
<dbReference type="PANTHER" id="PTHR43033">
    <property type="entry name" value="TRNA(ILE)-LYSIDINE SYNTHASE-RELATED"/>
    <property type="match status" value="1"/>
</dbReference>
<keyword evidence="4" id="KW-0547">Nucleotide-binding</keyword>
<keyword evidence="5" id="KW-0067">ATP-binding</keyword>
<name>Q1EI29_9ZZZZ</name>
<evidence type="ECO:0000313" key="8">
    <source>
        <dbReference type="EMBL" id="CAK32581.1"/>
    </source>
</evidence>
<proteinExistence type="inferred from homology"/>
<accession>Q1EI29</accession>
<evidence type="ECO:0000256" key="1">
    <source>
        <dbReference type="ARBA" id="ARBA00013267"/>
    </source>
</evidence>
<comment type="catalytic activity">
    <reaction evidence="6">
        <text>cytidine(34) in tRNA(Ile2) + L-lysine + ATP = lysidine(34) in tRNA(Ile2) + AMP + diphosphate + H(+)</text>
        <dbReference type="Rhea" id="RHEA:43744"/>
        <dbReference type="Rhea" id="RHEA-COMP:10625"/>
        <dbReference type="Rhea" id="RHEA-COMP:10670"/>
        <dbReference type="ChEBI" id="CHEBI:15378"/>
        <dbReference type="ChEBI" id="CHEBI:30616"/>
        <dbReference type="ChEBI" id="CHEBI:32551"/>
        <dbReference type="ChEBI" id="CHEBI:33019"/>
        <dbReference type="ChEBI" id="CHEBI:82748"/>
        <dbReference type="ChEBI" id="CHEBI:83665"/>
        <dbReference type="ChEBI" id="CHEBI:456215"/>
        <dbReference type="EC" id="6.3.4.19"/>
    </reaction>
</comment>
<dbReference type="NCBIfam" id="TIGR02432">
    <property type="entry name" value="lysidine_TilS_N"/>
    <property type="match status" value="1"/>
</dbReference>
<dbReference type="Gene3D" id="3.40.50.620">
    <property type="entry name" value="HUPs"/>
    <property type="match status" value="1"/>
</dbReference>
<evidence type="ECO:0000256" key="5">
    <source>
        <dbReference type="ARBA" id="ARBA00022840"/>
    </source>
</evidence>
<gene>
    <name evidence="8" type="ORF">17H9-7</name>
</gene>
<evidence type="ECO:0000259" key="7">
    <source>
        <dbReference type="Pfam" id="PF01171"/>
    </source>
</evidence>
<dbReference type="EMBL" id="AM270417">
    <property type="protein sequence ID" value="CAK32581.1"/>
    <property type="molecule type" value="Genomic_DNA"/>
</dbReference>
<evidence type="ECO:0000256" key="6">
    <source>
        <dbReference type="ARBA" id="ARBA00048539"/>
    </source>
</evidence>